<dbReference type="GO" id="GO:0016491">
    <property type="term" value="F:oxidoreductase activity"/>
    <property type="evidence" value="ECO:0007669"/>
    <property type="project" value="InterPro"/>
</dbReference>
<dbReference type="AlphaFoldDB" id="C7N7E6"/>
<name>C7N7E6_SLAHD</name>
<feature type="domain" description="NADPH-dependent FMN reductase-like" evidence="3">
    <location>
        <begin position="1"/>
        <end position="118"/>
    </location>
</feature>
<dbReference type="InterPro" id="IPR005025">
    <property type="entry name" value="FMN_Rdtase-like_dom"/>
</dbReference>
<evidence type="ECO:0000313" key="5">
    <source>
        <dbReference type="Proteomes" id="UP000002026"/>
    </source>
</evidence>
<dbReference type="InterPro" id="IPR051796">
    <property type="entry name" value="ISF_SsuE-like"/>
</dbReference>
<dbReference type="eggNOG" id="COG0655">
    <property type="taxonomic scope" value="Bacteria"/>
</dbReference>
<gene>
    <name evidence="4" type="ordered locus">Shel_18130</name>
</gene>
<dbReference type="HOGENOM" id="CLU_050993_6_1_11"/>
<dbReference type="KEGG" id="shi:Shel_18130"/>
<evidence type="ECO:0000259" key="3">
    <source>
        <dbReference type="Pfam" id="PF03358"/>
    </source>
</evidence>
<dbReference type="PANTHER" id="PTHR43278:SF2">
    <property type="entry name" value="IRON-SULFUR FLAVOPROTEIN"/>
    <property type="match status" value="1"/>
</dbReference>
<dbReference type="Gene3D" id="3.40.50.360">
    <property type="match status" value="1"/>
</dbReference>
<dbReference type="Pfam" id="PF03358">
    <property type="entry name" value="FMN_red"/>
    <property type="match status" value="1"/>
</dbReference>
<organism evidence="4 5">
    <name type="scientific">Slackia heliotrinireducens (strain ATCC 29202 / DSM 20476 / NCTC 11029 / RHS 1)</name>
    <name type="common">Peptococcus heliotrinreducens</name>
    <dbReference type="NCBI Taxonomy" id="471855"/>
    <lineage>
        <taxon>Bacteria</taxon>
        <taxon>Bacillati</taxon>
        <taxon>Actinomycetota</taxon>
        <taxon>Coriobacteriia</taxon>
        <taxon>Eggerthellales</taxon>
        <taxon>Eggerthellaceae</taxon>
        <taxon>Slackia</taxon>
    </lineage>
</organism>
<keyword evidence="2" id="KW-0288">FMN</keyword>
<evidence type="ECO:0000256" key="1">
    <source>
        <dbReference type="ARBA" id="ARBA00022630"/>
    </source>
</evidence>
<evidence type="ECO:0000313" key="4">
    <source>
        <dbReference type="EMBL" id="ACV22831.1"/>
    </source>
</evidence>
<keyword evidence="1" id="KW-0285">Flavoprotein</keyword>
<keyword evidence="5" id="KW-1185">Reference proteome</keyword>
<dbReference type="SUPFAM" id="SSF52218">
    <property type="entry name" value="Flavoproteins"/>
    <property type="match status" value="1"/>
</dbReference>
<proteinExistence type="predicted"/>
<dbReference type="EMBL" id="CP001684">
    <property type="protein sequence ID" value="ACV22831.1"/>
    <property type="molecule type" value="Genomic_DNA"/>
</dbReference>
<dbReference type="InterPro" id="IPR029039">
    <property type="entry name" value="Flavoprotein-like_sf"/>
</dbReference>
<accession>C7N7E6</accession>
<evidence type="ECO:0000256" key="2">
    <source>
        <dbReference type="ARBA" id="ARBA00022643"/>
    </source>
</evidence>
<dbReference type="Proteomes" id="UP000002026">
    <property type="component" value="Chromosome"/>
</dbReference>
<sequence>MKIMVLNGSARRNGNTAAMVSAFKRGAETAGHEVIVFDVANMTIAGCRGCEYCHTKGNGSCIQKDDMQAIYDEWNEMDMLVLASPIYYGSHTGQLSCAIHRTYALDIPKRCRKSAMILSSGAPDVYDASRSIYNGFIHGYFRTQDMGVFTAVGAEAKSPAMQEKLEAFGRSL</sequence>
<dbReference type="RefSeq" id="WP_012798933.1">
    <property type="nucleotide sequence ID" value="NC_013165.1"/>
</dbReference>
<protein>
    <submittedName>
        <fullName evidence="4">NADPH-dependent FMN reductase</fullName>
    </submittedName>
</protein>
<dbReference type="STRING" id="471855.Shel_18130"/>
<dbReference type="PANTHER" id="PTHR43278">
    <property type="entry name" value="NAD(P)H-DEPENDENT FMN-CONTAINING OXIDOREDUCTASE YWQN-RELATED"/>
    <property type="match status" value="1"/>
</dbReference>
<reference evidence="4 5" key="1">
    <citation type="journal article" date="2009" name="Stand. Genomic Sci.">
        <title>Complete genome sequence of Slackia heliotrinireducens type strain (RHS 1).</title>
        <authorList>
            <person name="Pukall R."/>
            <person name="Lapidus A."/>
            <person name="Nolan M."/>
            <person name="Copeland A."/>
            <person name="Glavina Del Rio T."/>
            <person name="Lucas S."/>
            <person name="Chen F."/>
            <person name="Tice H."/>
            <person name="Cheng J.F."/>
            <person name="Chertkov O."/>
            <person name="Bruce D."/>
            <person name="Goodwin L."/>
            <person name="Kuske C."/>
            <person name="Brettin T."/>
            <person name="Detter J.C."/>
            <person name="Han C."/>
            <person name="Pitluck S."/>
            <person name="Pati A."/>
            <person name="Mavrommatis K."/>
            <person name="Ivanova N."/>
            <person name="Ovchinnikova G."/>
            <person name="Chen A."/>
            <person name="Palaniappan K."/>
            <person name="Schneider S."/>
            <person name="Rohde M."/>
            <person name="Chain P."/>
            <person name="D'haeseleer P."/>
            <person name="Goker M."/>
            <person name="Bristow J."/>
            <person name="Eisen J.A."/>
            <person name="Markowitz V."/>
            <person name="Kyrpides N.C."/>
            <person name="Klenk H.P."/>
            <person name="Hugenholtz P."/>
        </authorList>
    </citation>
    <scope>NUCLEOTIDE SEQUENCE [LARGE SCALE GENOMIC DNA]</scope>
    <source>
        <strain evidence="5">ATCC 29202 / DSM 20476 / NCTC 11029 / RHS 1</strain>
    </source>
</reference>